<evidence type="ECO:0000313" key="1">
    <source>
        <dbReference type="EMBL" id="VFK09361.1"/>
    </source>
</evidence>
<gene>
    <name evidence="1" type="ORF">BECKLPF1236B_GA0070989_100810</name>
</gene>
<accession>A0A450VX17</accession>
<proteinExistence type="predicted"/>
<name>A0A450VX17_9GAMM</name>
<protein>
    <submittedName>
        <fullName evidence="1">Uncharacterized protein</fullName>
    </submittedName>
</protein>
<reference evidence="1" key="1">
    <citation type="submission" date="2019-02" db="EMBL/GenBank/DDBJ databases">
        <authorList>
            <person name="Gruber-Vodicka R. H."/>
            <person name="Seah K. B. B."/>
        </authorList>
    </citation>
    <scope>NUCLEOTIDE SEQUENCE</scope>
    <source>
        <strain evidence="1">BECK_S313</strain>
    </source>
</reference>
<organism evidence="1">
    <name type="scientific">Candidatus Kentrum sp. LPFa</name>
    <dbReference type="NCBI Taxonomy" id="2126335"/>
    <lineage>
        <taxon>Bacteria</taxon>
        <taxon>Pseudomonadati</taxon>
        <taxon>Pseudomonadota</taxon>
        <taxon>Gammaproteobacteria</taxon>
        <taxon>Candidatus Kentrum</taxon>
    </lineage>
</organism>
<dbReference type="EMBL" id="CAADFK010000008">
    <property type="protein sequence ID" value="VFK09361.1"/>
    <property type="molecule type" value="Genomic_DNA"/>
</dbReference>
<sequence>MCIEYLLRTHKISPYGRDDKNYASLIQDEASLESLLSEVGLYVLTLPVVLVVLGDSLQHGDHVGMGIVQSFRSRLVLGSQRAFLAAAFPMRADGNPPFIIGSNLESTPHLLQLRAFE</sequence>
<dbReference type="AlphaFoldDB" id="A0A450VX17"/>